<feature type="transmembrane region" description="Helical" evidence="12">
    <location>
        <begin position="74"/>
        <end position="91"/>
    </location>
</feature>
<evidence type="ECO:0000256" key="12">
    <source>
        <dbReference type="HAMAP-Rule" id="MF_00038"/>
    </source>
</evidence>
<evidence type="ECO:0000313" key="18">
    <source>
        <dbReference type="Proteomes" id="UP000294848"/>
    </source>
</evidence>
<keyword evidence="4 12" id="KW-0808">Transferase</keyword>
<comment type="similarity">
    <text evidence="2 12">Belongs to the glycosyltransferase 4 family. MraY subfamily.</text>
</comment>
<dbReference type="STRING" id="655355.SAMN05216283_102202"/>
<dbReference type="RefSeq" id="WP_093918880.1">
    <property type="nucleotide sequence ID" value="NZ_FONW01000002.1"/>
</dbReference>
<evidence type="ECO:0000313" key="16">
    <source>
        <dbReference type="EMBL" id="TDO04914.1"/>
    </source>
</evidence>
<evidence type="ECO:0000256" key="4">
    <source>
        <dbReference type="ARBA" id="ARBA00022679"/>
    </source>
</evidence>
<dbReference type="GO" id="GO:0051301">
    <property type="term" value="P:cell division"/>
    <property type="evidence" value="ECO:0007669"/>
    <property type="project" value="UniProtKB-KW"/>
</dbReference>
<feature type="binding site" evidence="14">
    <location>
        <position position="242"/>
    </location>
    <ligand>
        <name>Mg(2+)</name>
        <dbReference type="ChEBI" id="CHEBI:18420"/>
    </ligand>
</feature>
<feature type="transmembrane region" description="Helical" evidence="12">
    <location>
        <begin position="220"/>
        <end position="238"/>
    </location>
</feature>
<dbReference type="EMBL" id="SNWI01000001">
    <property type="protein sequence ID" value="TDO04914.1"/>
    <property type="molecule type" value="Genomic_DNA"/>
</dbReference>
<dbReference type="AlphaFoldDB" id="A0A1I2ERX7"/>
<dbReference type="GO" id="GO:0009252">
    <property type="term" value="P:peptidoglycan biosynthetic process"/>
    <property type="evidence" value="ECO:0007669"/>
    <property type="project" value="UniProtKB-UniRule"/>
</dbReference>
<dbReference type="EC" id="2.7.8.13" evidence="12 13"/>
<keyword evidence="11 12" id="KW-0961">Cell wall biogenesis/degradation</keyword>
<keyword evidence="12" id="KW-1003">Cell membrane</keyword>
<dbReference type="Proteomes" id="UP000198964">
    <property type="component" value="Unassembled WGS sequence"/>
</dbReference>
<evidence type="ECO:0000256" key="2">
    <source>
        <dbReference type="ARBA" id="ARBA00005583"/>
    </source>
</evidence>
<comment type="pathway">
    <text evidence="12">Cell wall biogenesis; peptidoglycan biosynthesis.</text>
</comment>
<dbReference type="GO" id="GO:0046872">
    <property type="term" value="F:metal ion binding"/>
    <property type="evidence" value="ECO:0007669"/>
    <property type="project" value="UniProtKB-KW"/>
</dbReference>
<evidence type="ECO:0000256" key="5">
    <source>
        <dbReference type="ARBA" id="ARBA00022692"/>
    </source>
</evidence>
<evidence type="ECO:0000313" key="15">
    <source>
        <dbReference type="EMBL" id="SFE95473.1"/>
    </source>
</evidence>
<dbReference type="CDD" id="cd06852">
    <property type="entry name" value="GT_MraY"/>
    <property type="match status" value="1"/>
</dbReference>
<comment type="subcellular location">
    <subcellularLocation>
        <location evidence="12">Cell membrane</location>
        <topology evidence="12">Multi-pass membrane protein</topology>
    </subcellularLocation>
    <subcellularLocation>
        <location evidence="1">Membrane</location>
        <topology evidence="1">Multi-pass membrane protein</topology>
    </subcellularLocation>
</comment>
<feature type="transmembrane region" description="Helical" evidence="12">
    <location>
        <begin position="394"/>
        <end position="413"/>
    </location>
</feature>
<dbReference type="Proteomes" id="UP000294848">
    <property type="component" value="Unassembled WGS sequence"/>
</dbReference>
<evidence type="ECO:0000256" key="9">
    <source>
        <dbReference type="ARBA" id="ARBA00023136"/>
    </source>
</evidence>
<dbReference type="GO" id="GO:0008963">
    <property type="term" value="F:phospho-N-acetylmuramoyl-pentapeptide-transferase activity"/>
    <property type="evidence" value="ECO:0007669"/>
    <property type="project" value="UniProtKB-UniRule"/>
</dbReference>
<evidence type="ECO:0000256" key="14">
    <source>
        <dbReference type="PIRSR" id="PIRSR600715-1"/>
    </source>
</evidence>
<dbReference type="HAMAP" id="MF_00038">
    <property type="entry name" value="MraY"/>
    <property type="match status" value="1"/>
</dbReference>
<keyword evidence="17" id="KW-1185">Reference proteome</keyword>
<evidence type="ECO:0000256" key="8">
    <source>
        <dbReference type="ARBA" id="ARBA00022989"/>
    </source>
</evidence>
<evidence type="ECO:0000256" key="11">
    <source>
        <dbReference type="ARBA" id="ARBA00023316"/>
    </source>
</evidence>
<dbReference type="PANTHER" id="PTHR22926">
    <property type="entry name" value="PHOSPHO-N-ACETYLMURAMOYL-PENTAPEPTIDE-TRANSFERASE"/>
    <property type="match status" value="1"/>
</dbReference>
<dbReference type="GO" id="GO:0008360">
    <property type="term" value="P:regulation of cell shape"/>
    <property type="evidence" value="ECO:0007669"/>
    <property type="project" value="UniProtKB-KW"/>
</dbReference>
<keyword evidence="10 12" id="KW-0131">Cell cycle</keyword>
<keyword evidence="9 12" id="KW-0472">Membrane</keyword>
<sequence>MINLLYEWLKSFDIPGIGMLQYISFRSAAAVITSLLITMGFGRRLINYLQLKQIGEEVRDLGLEGQLQKKGTPTMGGLIILASIIIPTLLFAQLNNIYIILMLITTVWLGLIGFTDDYIKVFLKDKEGLAGKFKILGQVSLGVIVASTLYFSDDVTVRERVQNANGDFKKEIVIDPQTGLQEVRFITNDVKSTRTTIPFIKNHEFDYAWLVPFAGERGEFWRWLIYALAIILIITAVSNAANLTDGIDGLATGTSAISGATLGLLAYVSGNVIYSDYLNIMYIPNIGELTVFIAAFIGATVGFLWYNSYPAQVFMGDTGSLALGGILAVFAVIIRKEILIPLLCGIFLIENLSVMIQVAYFKYTKRKYGEGQRVFLMSPIHHHYQKKGIPEAKIVTRFWIVGIILAVVTLVTLKMR</sequence>
<evidence type="ECO:0000256" key="1">
    <source>
        <dbReference type="ARBA" id="ARBA00004141"/>
    </source>
</evidence>
<reference evidence="16 18" key="2">
    <citation type="submission" date="2019-03" db="EMBL/GenBank/DDBJ databases">
        <title>Freshwater and sediment microbial communities from various areas in North America, analyzing microbe dynamics in response to fracking.</title>
        <authorList>
            <person name="Lamendella R."/>
        </authorList>
    </citation>
    <scope>NUCLEOTIDE SEQUENCE [LARGE SCALE GENOMIC DNA]</scope>
    <source>
        <strain evidence="16 18">114D</strain>
    </source>
</reference>
<protein>
    <recommendedName>
        <fullName evidence="12 13">Phospho-N-acetylmuramoyl-pentapeptide-transferase</fullName>
        <ecNumber evidence="12 13">2.7.8.13</ecNumber>
    </recommendedName>
    <alternativeName>
        <fullName evidence="12">UDP-MurNAc-pentapeptide phosphotransferase</fullName>
    </alternativeName>
</protein>
<dbReference type="EMBL" id="FONW01000002">
    <property type="protein sequence ID" value="SFE95473.1"/>
    <property type="molecule type" value="Genomic_DNA"/>
</dbReference>
<dbReference type="PANTHER" id="PTHR22926:SF5">
    <property type="entry name" value="PHOSPHO-N-ACETYLMURAMOYL-PENTAPEPTIDE-TRANSFERASE HOMOLOG"/>
    <property type="match status" value="1"/>
</dbReference>
<accession>A0A1I2ERX7</accession>
<keyword evidence="12 14" id="KW-0460">Magnesium</keyword>
<keyword evidence="3 12" id="KW-0132">Cell division</keyword>
<gene>
    <name evidence="12" type="primary">mraY</name>
    <name evidence="16" type="ORF">DET52_101265</name>
    <name evidence="15" type="ORF">SAMN05216283_102202</name>
</gene>
<dbReference type="Pfam" id="PF00953">
    <property type="entry name" value="Glycos_transf_4"/>
    <property type="match status" value="1"/>
</dbReference>
<evidence type="ECO:0000256" key="13">
    <source>
        <dbReference type="NCBIfam" id="TIGR00445"/>
    </source>
</evidence>
<feature type="transmembrane region" description="Helical" evidence="12">
    <location>
        <begin position="250"/>
        <end position="269"/>
    </location>
</feature>
<dbReference type="NCBIfam" id="TIGR00445">
    <property type="entry name" value="mraY"/>
    <property type="match status" value="1"/>
</dbReference>
<evidence type="ECO:0000256" key="3">
    <source>
        <dbReference type="ARBA" id="ARBA00022618"/>
    </source>
</evidence>
<feature type="transmembrane region" description="Helical" evidence="12">
    <location>
        <begin position="97"/>
        <end position="114"/>
    </location>
</feature>
<keyword evidence="8 12" id="KW-1133">Transmembrane helix</keyword>
<dbReference type="GO" id="GO:0005886">
    <property type="term" value="C:plasma membrane"/>
    <property type="evidence" value="ECO:0007669"/>
    <property type="project" value="UniProtKB-SubCell"/>
</dbReference>
<dbReference type="Pfam" id="PF10555">
    <property type="entry name" value="MraY_sig1"/>
    <property type="match status" value="1"/>
</dbReference>
<evidence type="ECO:0000256" key="6">
    <source>
        <dbReference type="ARBA" id="ARBA00022960"/>
    </source>
</evidence>
<dbReference type="InterPro" id="IPR018480">
    <property type="entry name" value="PNAcMuramoyl-5peptid_Trfase_CS"/>
</dbReference>
<dbReference type="UniPathway" id="UPA00219"/>
<dbReference type="GO" id="GO:0071555">
    <property type="term" value="P:cell wall organization"/>
    <property type="evidence" value="ECO:0007669"/>
    <property type="project" value="UniProtKB-KW"/>
</dbReference>
<name>A0A1I2ERX7_9BACT</name>
<keyword evidence="12 14" id="KW-0479">Metal-binding</keyword>
<dbReference type="OrthoDB" id="9805475at2"/>
<keyword evidence="5 12" id="KW-0812">Transmembrane</keyword>
<evidence type="ECO:0000256" key="7">
    <source>
        <dbReference type="ARBA" id="ARBA00022984"/>
    </source>
</evidence>
<dbReference type="PROSITE" id="PS01347">
    <property type="entry name" value="MRAY_1"/>
    <property type="match status" value="1"/>
</dbReference>
<feature type="transmembrane region" description="Helical" evidence="12">
    <location>
        <begin position="313"/>
        <end position="334"/>
    </location>
</feature>
<comment type="cofactor">
    <cofactor evidence="12 14">
        <name>Mg(2+)</name>
        <dbReference type="ChEBI" id="CHEBI:18420"/>
    </cofactor>
</comment>
<keyword evidence="6 12" id="KW-0133">Cell shape</keyword>
<dbReference type="PROSITE" id="PS01348">
    <property type="entry name" value="MRAY_2"/>
    <property type="match status" value="1"/>
</dbReference>
<comment type="function">
    <text evidence="12">Catalyzes the initial step of the lipid cycle reactions in the biosynthesis of the cell wall peptidoglycan: transfers peptidoglycan precursor phospho-MurNAc-pentapeptide from UDP-MurNAc-pentapeptide onto the lipid carrier undecaprenyl phosphate, yielding undecaprenyl-pyrophosphoryl-MurNAc-pentapeptide, known as lipid I.</text>
</comment>
<evidence type="ECO:0000256" key="10">
    <source>
        <dbReference type="ARBA" id="ARBA00023306"/>
    </source>
</evidence>
<feature type="transmembrane region" description="Helical" evidence="12">
    <location>
        <begin position="340"/>
        <end position="361"/>
    </location>
</feature>
<dbReference type="InterPro" id="IPR003524">
    <property type="entry name" value="PNAcMuramoyl-5peptid_Trfase"/>
</dbReference>
<feature type="transmembrane region" description="Helical" evidence="12">
    <location>
        <begin position="289"/>
        <end position="306"/>
    </location>
</feature>
<feature type="binding site" evidence="14">
    <location>
        <position position="317"/>
    </location>
    <ligand>
        <name>Mg(2+)</name>
        <dbReference type="ChEBI" id="CHEBI:18420"/>
    </ligand>
</feature>
<evidence type="ECO:0000313" key="17">
    <source>
        <dbReference type="Proteomes" id="UP000198964"/>
    </source>
</evidence>
<comment type="catalytic activity">
    <reaction evidence="12">
        <text>UDP-N-acetyl-alpha-D-muramoyl-L-alanyl-gamma-D-glutamyl-meso-2,6-diaminopimeloyl-D-alanyl-D-alanine + di-trans,octa-cis-undecaprenyl phosphate = di-trans,octa-cis-undecaprenyl diphospho-N-acetyl-alpha-D-muramoyl-L-alanyl-D-glutamyl-meso-2,6-diaminopimeloyl-D-alanyl-D-alanine + UMP</text>
        <dbReference type="Rhea" id="RHEA:28386"/>
        <dbReference type="ChEBI" id="CHEBI:57865"/>
        <dbReference type="ChEBI" id="CHEBI:60392"/>
        <dbReference type="ChEBI" id="CHEBI:61386"/>
        <dbReference type="ChEBI" id="CHEBI:61387"/>
        <dbReference type="EC" id="2.7.8.13"/>
    </reaction>
</comment>
<dbReference type="InterPro" id="IPR000715">
    <property type="entry name" value="Glycosyl_transferase_4"/>
</dbReference>
<feature type="transmembrane region" description="Helical" evidence="12">
    <location>
        <begin position="20"/>
        <end position="42"/>
    </location>
</feature>
<keyword evidence="7 12" id="KW-0573">Peptidoglycan synthesis</keyword>
<proteinExistence type="inferred from homology"/>
<reference evidence="15 17" key="1">
    <citation type="submission" date="2016-10" db="EMBL/GenBank/DDBJ databases">
        <authorList>
            <person name="de Groot N.N."/>
        </authorList>
    </citation>
    <scope>NUCLEOTIDE SEQUENCE [LARGE SCALE GENOMIC DNA]</scope>
    <source>
        <strain evidence="15 17">CGMCC 1.9156</strain>
    </source>
</reference>
<organism evidence="15 17">
    <name type="scientific">Sunxiuqinia elliptica</name>
    <dbReference type="NCBI Taxonomy" id="655355"/>
    <lineage>
        <taxon>Bacteria</taxon>
        <taxon>Pseudomonadati</taxon>
        <taxon>Bacteroidota</taxon>
        <taxon>Bacteroidia</taxon>
        <taxon>Marinilabiliales</taxon>
        <taxon>Prolixibacteraceae</taxon>
        <taxon>Sunxiuqinia</taxon>
    </lineage>
</organism>